<dbReference type="EMBL" id="BSPX01000044">
    <property type="protein sequence ID" value="GLT23347.1"/>
    <property type="molecule type" value="Genomic_DNA"/>
</dbReference>
<evidence type="ECO:0000259" key="1">
    <source>
        <dbReference type="PROSITE" id="PS50112"/>
    </source>
</evidence>
<dbReference type="PROSITE" id="PS50112">
    <property type="entry name" value="PAS"/>
    <property type="match status" value="2"/>
</dbReference>
<dbReference type="SMART" id="SM00267">
    <property type="entry name" value="GGDEF"/>
    <property type="match status" value="1"/>
</dbReference>
<dbReference type="PROSITE" id="PS50887">
    <property type="entry name" value="GGDEF"/>
    <property type="match status" value="1"/>
</dbReference>
<dbReference type="InterPro" id="IPR013767">
    <property type="entry name" value="PAS_fold"/>
</dbReference>
<dbReference type="CDD" id="cd00130">
    <property type="entry name" value="PAS"/>
    <property type="match status" value="3"/>
</dbReference>
<dbReference type="InterPro" id="IPR013655">
    <property type="entry name" value="PAS_fold_3"/>
</dbReference>
<dbReference type="NCBIfam" id="TIGR00254">
    <property type="entry name" value="GGDEF"/>
    <property type="match status" value="1"/>
</dbReference>
<dbReference type="InterPro" id="IPR035965">
    <property type="entry name" value="PAS-like_dom_sf"/>
</dbReference>
<feature type="domain" description="PAC" evidence="2">
    <location>
        <begin position="285"/>
        <end position="338"/>
    </location>
</feature>
<dbReference type="InterPro" id="IPR013656">
    <property type="entry name" value="PAS_4"/>
</dbReference>
<feature type="domain" description="PAC" evidence="2">
    <location>
        <begin position="413"/>
        <end position="465"/>
    </location>
</feature>
<dbReference type="PROSITE" id="PS50113">
    <property type="entry name" value="PAC"/>
    <property type="match status" value="4"/>
</dbReference>
<dbReference type="Pfam" id="PF08447">
    <property type="entry name" value="PAS_3"/>
    <property type="match status" value="1"/>
</dbReference>
<dbReference type="CDD" id="cd01948">
    <property type="entry name" value="EAL"/>
    <property type="match status" value="1"/>
</dbReference>
<dbReference type="Pfam" id="PF00563">
    <property type="entry name" value="EAL"/>
    <property type="match status" value="1"/>
</dbReference>
<dbReference type="InterPro" id="IPR001610">
    <property type="entry name" value="PAC"/>
</dbReference>
<comment type="caution">
    <text evidence="5">The sequence shown here is derived from an EMBL/GenBank/DDBJ whole genome shotgun (WGS) entry which is preliminary data.</text>
</comment>
<dbReference type="Gene3D" id="3.30.70.270">
    <property type="match status" value="1"/>
</dbReference>
<dbReference type="InterPro" id="IPR000700">
    <property type="entry name" value="PAS-assoc_C"/>
</dbReference>
<dbReference type="Pfam" id="PF08448">
    <property type="entry name" value="PAS_4"/>
    <property type="match status" value="1"/>
</dbReference>
<protein>
    <recommendedName>
        <fullName evidence="7">EAL domain-containing protein</fullName>
    </recommendedName>
</protein>
<dbReference type="CDD" id="cd01949">
    <property type="entry name" value="GGDEF"/>
    <property type="match status" value="1"/>
</dbReference>
<proteinExistence type="predicted"/>
<evidence type="ECO:0000259" key="3">
    <source>
        <dbReference type="PROSITE" id="PS50883"/>
    </source>
</evidence>
<dbReference type="Gene3D" id="3.30.450.20">
    <property type="entry name" value="PAS domain"/>
    <property type="match status" value="4"/>
</dbReference>
<feature type="domain" description="PAS" evidence="1">
    <location>
        <begin position="459"/>
        <end position="507"/>
    </location>
</feature>
<feature type="domain" description="PAC" evidence="2">
    <location>
        <begin position="535"/>
        <end position="587"/>
    </location>
</feature>
<feature type="domain" description="EAL" evidence="3">
    <location>
        <begin position="761"/>
        <end position="1015"/>
    </location>
</feature>
<dbReference type="SUPFAM" id="SSF55785">
    <property type="entry name" value="PYP-like sensor domain (PAS domain)"/>
    <property type="match status" value="4"/>
</dbReference>
<reference evidence="6" key="1">
    <citation type="journal article" date="2019" name="Int. J. Syst. Evol. Microbiol.">
        <title>The Global Catalogue of Microorganisms (GCM) 10K type strain sequencing project: providing services to taxonomists for standard genome sequencing and annotation.</title>
        <authorList>
            <consortium name="The Broad Institute Genomics Platform"/>
            <consortium name="The Broad Institute Genome Sequencing Center for Infectious Disease"/>
            <person name="Wu L."/>
            <person name="Ma J."/>
        </authorList>
    </citation>
    <scope>NUCLEOTIDE SEQUENCE [LARGE SCALE GENOMIC DNA]</scope>
    <source>
        <strain evidence="6">NBRC 102407</strain>
    </source>
</reference>
<dbReference type="PROSITE" id="PS50883">
    <property type="entry name" value="EAL"/>
    <property type="match status" value="1"/>
</dbReference>
<dbReference type="SMART" id="SM00086">
    <property type="entry name" value="PAC"/>
    <property type="match status" value="4"/>
</dbReference>
<dbReference type="InterPro" id="IPR035919">
    <property type="entry name" value="EAL_sf"/>
</dbReference>
<accession>A0ABQ6FCP4</accession>
<name>A0ABQ6FCP4_9RHOO</name>
<gene>
    <name evidence="5" type="ORF">GCM10007933_28120</name>
</gene>
<feature type="domain" description="PAS" evidence="1">
    <location>
        <begin position="339"/>
        <end position="409"/>
    </location>
</feature>
<dbReference type="Pfam" id="PF00989">
    <property type="entry name" value="PAS"/>
    <property type="match status" value="1"/>
</dbReference>
<dbReference type="InterPro" id="IPR029787">
    <property type="entry name" value="Nucleotide_cyclase"/>
</dbReference>
<organism evidence="5 6">
    <name type="scientific">Zoogloea oryzae</name>
    <dbReference type="NCBI Taxonomy" id="310767"/>
    <lineage>
        <taxon>Bacteria</taxon>
        <taxon>Pseudomonadati</taxon>
        <taxon>Pseudomonadota</taxon>
        <taxon>Betaproteobacteria</taxon>
        <taxon>Rhodocyclales</taxon>
        <taxon>Zoogloeaceae</taxon>
        <taxon>Zoogloea</taxon>
    </lineage>
</organism>
<dbReference type="InterPro" id="IPR000014">
    <property type="entry name" value="PAS"/>
</dbReference>
<evidence type="ECO:0000313" key="5">
    <source>
        <dbReference type="EMBL" id="GLT23347.1"/>
    </source>
</evidence>
<dbReference type="SUPFAM" id="SSF141868">
    <property type="entry name" value="EAL domain-like"/>
    <property type="match status" value="1"/>
</dbReference>
<dbReference type="InterPro" id="IPR000160">
    <property type="entry name" value="GGDEF_dom"/>
</dbReference>
<dbReference type="Pfam" id="PF00990">
    <property type="entry name" value="GGDEF"/>
    <property type="match status" value="1"/>
</dbReference>
<dbReference type="InterPro" id="IPR001633">
    <property type="entry name" value="EAL_dom"/>
</dbReference>
<dbReference type="NCBIfam" id="TIGR00229">
    <property type="entry name" value="sensory_box"/>
    <property type="match status" value="4"/>
</dbReference>
<dbReference type="InterPro" id="IPR052155">
    <property type="entry name" value="Biofilm_reg_signaling"/>
</dbReference>
<evidence type="ECO:0000313" key="6">
    <source>
        <dbReference type="Proteomes" id="UP001157167"/>
    </source>
</evidence>
<dbReference type="PANTHER" id="PTHR44757:SF2">
    <property type="entry name" value="BIOFILM ARCHITECTURE MAINTENANCE PROTEIN MBAA"/>
    <property type="match status" value="1"/>
</dbReference>
<dbReference type="PANTHER" id="PTHR44757">
    <property type="entry name" value="DIGUANYLATE CYCLASE DGCP"/>
    <property type="match status" value="1"/>
</dbReference>
<dbReference type="SUPFAM" id="SSF55073">
    <property type="entry name" value="Nucleotide cyclase"/>
    <property type="match status" value="1"/>
</dbReference>
<dbReference type="Pfam" id="PF13426">
    <property type="entry name" value="PAS_9"/>
    <property type="match status" value="1"/>
</dbReference>
<evidence type="ECO:0008006" key="7">
    <source>
        <dbReference type="Google" id="ProtNLM"/>
    </source>
</evidence>
<dbReference type="InterPro" id="IPR043128">
    <property type="entry name" value="Rev_trsase/Diguanyl_cyclase"/>
</dbReference>
<feature type="domain" description="PAC" evidence="2">
    <location>
        <begin position="156"/>
        <end position="209"/>
    </location>
</feature>
<dbReference type="SMART" id="SM00052">
    <property type="entry name" value="EAL"/>
    <property type="match status" value="1"/>
</dbReference>
<dbReference type="Proteomes" id="UP001157167">
    <property type="component" value="Unassembled WGS sequence"/>
</dbReference>
<dbReference type="SMART" id="SM00091">
    <property type="entry name" value="PAS"/>
    <property type="match status" value="4"/>
</dbReference>
<keyword evidence="6" id="KW-1185">Reference proteome</keyword>
<feature type="domain" description="GGDEF" evidence="4">
    <location>
        <begin position="619"/>
        <end position="752"/>
    </location>
</feature>
<evidence type="ECO:0000259" key="2">
    <source>
        <dbReference type="PROSITE" id="PS50113"/>
    </source>
</evidence>
<dbReference type="Gene3D" id="3.20.20.450">
    <property type="entry name" value="EAL domain"/>
    <property type="match status" value="1"/>
</dbReference>
<sequence>MTLDHASRETWNCVAGRLSPGSTLLDALSCLLTQGLDTVAVGDDGPGLRYLGAHTVLRALQAGLPAETPVSELALAESAAAAGSEAPGAAALINGLPLRMWLKGRDGRYLIVNRSFAESCGQAMPQAVVGKTDLELFSRSVADAERAEDAQVMQEGQPLSRVDRIDGDGTVWFETYKAPVRSPDGLVVGTVGVAYDVSERVREQRSAQRSRKKLADVLATIGEGIWDYNLVTGRVSHNRHWCTMLGLDDRWLNHAMADLQALIHPEDRERVDAAVAACLEGGGTYVAEYRLSHADGHWLWVRDRGDVVDYDQDGRPRRMVGSIADISAMRSTTQALLESQIRYQQVFDSVREVIFQTDARGRWQLLNPAWAEITGHPVDESIGRSFLDFLHPDDQDARREALKPLVERAQDHCSATLRVKCRDGSFRWLDLYARAIVDADNTLIGTSGTLNDVTARVAAEDYLRLTASVFRHAHESIIITDPDARILEVNDSFCALTGYSRDEVIGQHSRLLRSGLHDAAYYDAMWADLLRDGVWQGETWSRKKNGEFYAQLGNISAVRNEAGQTTHYVGLFTDITDMKENQRQLEHLAYHDVLTQLPNRSLLADRMRMSLAQAERNGTLAAVAYLDLDGFKPVNDSLGHHVGDRLLVEIARRLQASTRAGDTVARMGGDEFALIYNGLEHADECEQVFARLLASISAPITVDGRELSVTASIGVTLCPLDGSDPEVLLAHADQAMYLAKRAGRNRFHLFDPERDRRLRAHRDAQIRVESALSGGELELHYQPKVDALTNTLSGVEALIRWKHPELGLRLPGEFLPTVSESRCEIDLGKWVLATAVAQLDTWRAAGLATRMSVNISARHLAHPDFVPHLRSVLEAHPELDPGLLQLEVLESTTMTDLSGIARIMAACNDLGVSFAIDDFGTGFGSMSSLRRLPVRSIKIDRSIIHNMLNDEDDLATVQSMIGLAAAFRREVIAEGVETPRHRQALVKLGCHLVQGHGIARPMPAARMQRWMRAYATRH</sequence>
<evidence type="ECO:0000259" key="4">
    <source>
        <dbReference type="PROSITE" id="PS50887"/>
    </source>
</evidence>